<keyword evidence="5 6" id="KW-0413">Isomerase</keyword>
<dbReference type="RefSeq" id="WP_110525089.1">
    <property type="nucleotide sequence ID" value="NZ_QKOE01000008.1"/>
</dbReference>
<dbReference type="PROSITE" id="PS50198">
    <property type="entry name" value="PPIC_PPIASE_2"/>
    <property type="match status" value="1"/>
</dbReference>
<dbReference type="InterPro" id="IPR046357">
    <property type="entry name" value="PPIase_dom_sf"/>
</dbReference>
<evidence type="ECO:0000256" key="2">
    <source>
        <dbReference type="ARBA" id="ARBA00007656"/>
    </source>
</evidence>
<protein>
    <recommendedName>
        <fullName evidence="3">peptidylprolyl isomerase</fullName>
        <ecNumber evidence="3">5.2.1.8</ecNumber>
    </recommendedName>
</protein>
<evidence type="ECO:0000259" key="8">
    <source>
        <dbReference type="PROSITE" id="PS50198"/>
    </source>
</evidence>
<evidence type="ECO:0000256" key="3">
    <source>
        <dbReference type="ARBA" id="ARBA00013194"/>
    </source>
</evidence>
<dbReference type="AlphaFoldDB" id="A0A323UW32"/>
<dbReference type="Gene3D" id="3.10.50.40">
    <property type="match status" value="1"/>
</dbReference>
<dbReference type="InterPro" id="IPR050245">
    <property type="entry name" value="PrsA_foldase"/>
</dbReference>
<dbReference type="EMBL" id="QKOE01000008">
    <property type="protein sequence ID" value="PZA16173.1"/>
    <property type="molecule type" value="Genomic_DNA"/>
</dbReference>
<feature type="domain" description="PpiC" evidence="8">
    <location>
        <begin position="138"/>
        <end position="237"/>
    </location>
</feature>
<dbReference type="PANTHER" id="PTHR47245:SF2">
    <property type="entry name" value="PEPTIDYL-PROLYL CIS-TRANS ISOMERASE HP_0175-RELATED"/>
    <property type="match status" value="1"/>
</dbReference>
<comment type="caution">
    <text evidence="9">The sequence shown here is derived from an EMBL/GenBank/DDBJ whole genome shotgun (WGS) entry which is preliminary data.</text>
</comment>
<dbReference type="InterPro" id="IPR000297">
    <property type="entry name" value="PPIase_PpiC"/>
</dbReference>
<reference evidence="9 10" key="1">
    <citation type="submission" date="2018-06" db="EMBL/GenBank/DDBJ databases">
        <title>Azoarcus communis strain SWub3 genome.</title>
        <authorList>
            <person name="Zorraquino Salvo V."/>
            <person name="Toubiana D."/>
            <person name="Blumwald E."/>
        </authorList>
    </citation>
    <scope>NUCLEOTIDE SEQUENCE [LARGE SCALE GENOMIC DNA]</scope>
    <source>
        <strain evidence="9 10">SWub3</strain>
    </source>
</reference>
<evidence type="ECO:0000313" key="10">
    <source>
        <dbReference type="Proteomes" id="UP000248259"/>
    </source>
</evidence>
<dbReference type="OrthoDB" id="9769613at2"/>
<dbReference type="PANTHER" id="PTHR47245">
    <property type="entry name" value="PEPTIDYLPROLYL ISOMERASE"/>
    <property type="match status" value="1"/>
</dbReference>
<dbReference type="Proteomes" id="UP000248259">
    <property type="component" value="Unassembled WGS sequence"/>
</dbReference>
<feature type="signal peptide" evidence="7">
    <location>
        <begin position="1"/>
        <end position="24"/>
    </location>
</feature>
<keyword evidence="10" id="KW-1185">Reference proteome</keyword>
<dbReference type="SUPFAM" id="SSF54534">
    <property type="entry name" value="FKBP-like"/>
    <property type="match status" value="1"/>
</dbReference>
<evidence type="ECO:0000256" key="6">
    <source>
        <dbReference type="PROSITE-ProRule" id="PRU00278"/>
    </source>
</evidence>
<keyword evidence="7" id="KW-0732">Signal</keyword>
<sequence>MVIVRRLLVTGVMAVLCQAPMAAAETVATHPKASLSAVEIQAEMAVLAPELQEAVKRSATSAQNLAADLLARRIIAEQARESGLEADPVVAARVRLAAERALYEAYMERAATKAVDSKLVERQAKDEFRAFPEKYKKGEQVRARHILIGACKCAPEKAQERAEAILERLKAGESFEALAKAESEDPGSAKEGGDLGFFERGRMVPPFEEAAFALKAPGDLSGLVTSQFGIHIIRLEERKPAEKLSYDEARDALVSSIETKLKVAERTRILNPIRAPGAIAYDEEALGRAVAGKD</sequence>
<name>A0A323UW32_9RHOO</name>
<dbReference type="Pfam" id="PF13616">
    <property type="entry name" value="Rotamase_3"/>
    <property type="match status" value="1"/>
</dbReference>
<evidence type="ECO:0000256" key="7">
    <source>
        <dbReference type="SAM" id="SignalP"/>
    </source>
</evidence>
<feature type="chain" id="PRO_5016379309" description="peptidylprolyl isomerase" evidence="7">
    <location>
        <begin position="25"/>
        <end position="294"/>
    </location>
</feature>
<accession>A0A323UW32</accession>
<evidence type="ECO:0000256" key="4">
    <source>
        <dbReference type="ARBA" id="ARBA00023110"/>
    </source>
</evidence>
<dbReference type="PROSITE" id="PS01096">
    <property type="entry name" value="PPIC_PPIASE_1"/>
    <property type="match status" value="1"/>
</dbReference>
<dbReference type="GO" id="GO:0003755">
    <property type="term" value="F:peptidyl-prolyl cis-trans isomerase activity"/>
    <property type="evidence" value="ECO:0007669"/>
    <property type="project" value="UniProtKB-KW"/>
</dbReference>
<evidence type="ECO:0000256" key="5">
    <source>
        <dbReference type="ARBA" id="ARBA00023235"/>
    </source>
</evidence>
<comment type="catalytic activity">
    <reaction evidence="1">
        <text>[protein]-peptidylproline (omega=180) = [protein]-peptidylproline (omega=0)</text>
        <dbReference type="Rhea" id="RHEA:16237"/>
        <dbReference type="Rhea" id="RHEA-COMP:10747"/>
        <dbReference type="Rhea" id="RHEA-COMP:10748"/>
        <dbReference type="ChEBI" id="CHEBI:83833"/>
        <dbReference type="ChEBI" id="CHEBI:83834"/>
        <dbReference type="EC" id="5.2.1.8"/>
    </reaction>
</comment>
<evidence type="ECO:0000313" key="9">
    <source>
        <dbReference type="EMBL" id="PZA16173.1"/>
    </source>
</evidence>
<organism evidence="9 10">
    <name type="scientific">Parazoarcus communis SWub3 = DSM 12120</name>
    <dbReference type="NCBI Taxonomy" id="1121029"/>
    <lineage>
        <taxon>Bacteria</taxon>
        <taxon>Pseudomonadati</taxon>
        <taxon>Pseudomonadota</taxon>
        <taxon>Betaproteobacteria</taxon>
        <taxon>Rhodocyclales</taxon>
        <taxon>Zoogloeaceae</taxon>
        <taxon>Parazoarcus</taxon>
    </lineage>
</organism>
<gene>
    <name evidence="9" type="ORF">DNK49_12710</name>
</gene>
<dbReference type="EC" id="5.2.1.8" evidence="3"/>
<dbReference type="InterPro" id="IPR023058">
    <property type="entry name" value="PPIase_PpiC_CS"/>
</dbReference>
<evidence type="ECO:0000256" key="1">
    <source>
        <dbReference type="ARBA" id="ARBA00000971"/>
    </source>
</evidence>
<comment type="similarity">
    <text evidence="2">Belongs to the PpiC/parvulin rotamase family.</text>
</comment>
<keyword evidence="4 6" id="KW-0697">Rotamase</keyword>
<proteinExistence type="inferred from homology"/>